<gene>
    <name evidence="1" type="ORF">sm9_1525</name>
</gene>
<reference evidence="1 2" key="1">
    <citation type="submission" date="2015-04" db="EMBL/GenBank/DDBJ databases">
        <title>The complete genome sequence of the rumen methanogen Methanobrevibacter millerae SM9.</title>
        <authorList>
            <person name="Leahy S.C."/>
            <person name="Kelly W.J."/>
            <person name="Pacheco D.M."/>
            <person name="Li D."/>
            <person name="Altermann E."/>
            <person name="Attwood G.T."/>
        </authorList>
    </citation>
    <scope>NUCLEOTIDE SEQUENCE [LARGE SCALE GENOMIC DNA]</scope>
    <source>
        <strain evidence="1 2">SM9</strain>
    </source>
</reference>
<protein>
    <submittedName>
        <fullName evidence="1">Uncharacterized protein</fullName>
    </submittedName>
</protein>
<dbReference type="Proteomes" id="UP000067738">
    <property type="component" value="Chromosome"/>
</dbReference>
<keyword evidence="2" id="KW-1185">Reference proteome</keyword>
<dbReference type="PATRIC" id="fig|230361.4.peg.1576"/>
<dbReference type="RefSeq" id="WP_058739538.1">
    <property type="nucleotide sequence ID" value="NZ_CP011266.1"/>
</dbReference>
<dbReference type="KEGG" id="mmil:sm9_1525"/>
<organism evidence="1 2">
    <name type="scientific">Methanobrevibacter millerae</name>
    <dbReference type="NCBI Taxonomy" id="230361"/>
    <lineage>
        <taxon>Archaea</taxon>
        <taxon>Methanobacteriati</taxon>
        <taxon>Methanobacteriota</taxon>
        <taxon>Methanomada group</taxon>
        <taxon>Methanobacteria</taxon>
        <taxon>Methanobacteriales</taxon>
        <taxon>Methanobacteriaceae</taxon>
        <taxon>Methanobrevibacter</taxon>
    </lineage>
</organism>
<dbReference type="EMBL" id="CP011266">
    <property type="protein sequence ID" value="ALT69298.1"/>
    <property type="molecule type" value="Genomic_DNA"/>
</dbReference>
<sequence length="100" mass="11671">MFLDQTYCQNQDNSQRCYNKKGTKNIKIQPTTRLSLNALGVQAINGKSFVSFLDNTKTFEMMKFMITITIQNIENEELKSKLGKIMNNKNLELKKYFKYG</sequence>
<dbReference type="AlphaFoldDB" id="A0A0U2V4K3"/>
<accession>A0A0U2V4K3</accession>
<dbReference type="GeneID" id="26736467"/>
<evidence type="ECO:0000313" key="2">
    <source>
        <dbReference type="Proteomes" id="UP000067738"/>
    </source>
</evidence>
<proteinExistence type="predicted"/>
<evidence type="ECO:0000313" key="1">
    <source>
        <dbReference type="EMBL" id="ALT69298.1"/>
    </source>
</evidence>
<name>A0A0U2V4K3_9EURY</name>